<comment type="caution">
    <text evidence="1">The sequence shown here is derived from an EMBL/GenBank/DDBJ whole genome shotgun (WGS) entry which is preliminary data.</text>
</comment>
<accession>A0ABN9WQZ3</accession>
<gene>
    <name evidence="1" type="ORF">PCOR1329_LOCUS69299</name>
</gene>
<organism evidence="1 2">
    <name type="scientific">Prorocentrum cordatum</name>
    <dbReference type="NCBI Taxonomy" id="2364126"/>
    <lineage>
        <taxon>Eukaryota</taxon>
        <taxon>Sar</taxon>
        <taxon>Alveolata</taxon>
        <taxon>Dinophyceae</taxon>
        <taxon>Prorocentrales</taxon>
        <taxon>Prorocentraceae</taxon>
        <taxon>Prorocentrum</taxon>
    </lineage>
</organism>
<reference evidence="1" key="1">
    <citation type="submission" date="2023-10" db="EMBL/GenBank/DDBJ databases">
        <authorList>
            <person name="Chen Y."/>
            <person name="Shah S."/>
            <person name="Dougan E. K."/>
            <person name="Thang M."/>
            <person name="Chan C."/>
        </authorList>
    </citation>
    <scope>NUCLEOTIDE SEQUENCE [LARGE SCALE GENOMIC DNA]</scope>
</reference>
<name>A0ABN9WQZ3_9DINO</name>
<dbReference type="EMBL" id="CAUYUJ010019086">
    <property type="protein sequence ID" value="CAK0888525.1"/>
    <property type="molecule type" value="Genomic_DNA"/>
</dbReference>
<feature type="non-terminal residue" evidence="1">
    <location>
        <position position="123"/>
    </location>
</feature>
<evidence type="ECO:0000313" key="1">
    <source>
        <dbReference type="EMBL" id="CAK0888525.1"/>
    </source>
</evidence>
<keyword evidence="2" id="KW-1185">Reference proteome</keyword>
<evidence type="ECO:0000313" key="2">
    <source>
        <dbReference type="Proteomes" id="UP001189429"/>
    </source>
</evidence>
<protein>
    <submittedName>
        <fullName evidence="1">Uncharacterized protein</fullName>
    </submittedName>
</protein>
<dbReference type="Proteomes" id="UP001189429">
    <property type="component" value="Unassembled WGS sequence"/>
</dbReference>
<sequence>MALFPRLAWSVYVWPLQLTTLELECLCAPSREAPYPGPGDVPSDVMLRATIELDRAGWEPFRPMREAAEQTSPGRPSWVFINPRLAATVREVSQGLGFNHVACQARRRWAGADAAIRERALGE</sequence>
<proteinExistence type="predicted"/>